<dbReference type="EMBL" id="QFQP01000003">
    <property type="protein sequence ID" value="PZR16711.1"/>
    <property type="molecule type" value="Genomic_DNA"/>
</dbReference>
<dbReference type="PANTHER" id="PTHR46383:SF1">
    <property type="entry name" value="ASPARTATE AMINOTRANSFERASE"/>
    <property type="match status" value="1"/>
</dbReference>
<gene>
    <name evidence="7" type="ORF">DI536_06025</name>
</gene>
<protein>
    <submittedName>
        <fullName evidence="7">Pyridoxal phosphate-dependent aminotransferase</fullName>
    </submittedName>
</protein>
<evidence type="ECO:0000256" key="3">
    <source>
        <dbReference type="ARBA" id="ARBA00022576"/>
    </source>
</evidence>
<evidence type="ECO:0000256" key="5">
    <source>
        <dbReference type="ARBA" id="ARBA00022898"/>
    </source>
</evidence>
<organism evidence="7 8">
    <name type="scientific">Archangium gephyra</name>
    <dbReference type="NCBI Taxonomy" id="48"/>
    <lineage>
        <taxon>Bacteria</taxon>
        <taxon>Pseudomonadati</taxon>
        <taxon>Myxococcota</taxon>
        <taxon>Myxococcia</taxon>
        <taxon>Myxococcales</taxon>
        <taxon>Cystobacterineae</taxon>
        <taxon>Archangiaceae</taxon>
        <taxon>Archangium</taxon>
    </lineage>
</organism>
<dbReference type="Pfam" id="PF00155">
    <property type="entry name" value="Aminotran_1_2"/>
    <property type="match status" value="1"/>
</dbReference>
<dbReference type="GO" id="GO:0008483">
    <property type="term" value="F:transaminase activity"/>
    <property type="evidence" value="ECO:0007669"/>
    <property type="project" value="UniProtKB-KW"/>
</dbReference>
<proteinExistence type="inferred from homology"/>
<comment type="caution">
    <text evidence="7">The sequence shown here is derived from an EMBL/GenBank/DDBJ whole genome shotgun (WGS) entry which is preliminary data.</text>
</comment>
<dbReference type="PANTHER" id="PTHR46383">
    <property type="entry name" value="ASPARTATE AMINOTRANSFERASE"/>
    <property type="match status" value="1"/>
</dbReference>
<dbReference type="InterPro" id="IPR050596">
    <property type="entry name" value="AspAT/PAT-like"/>
</dbReference>
<dbReference type="Gene3D" id="3.40.640.10">
    <property type="entry name" value="Type I PLP-dependent aspartate aminotransferase-like (Major domain)"/>
    <property type="match status" value="1"/>
</dbReference>
<dbReference type="GO" id="GO:0030170">
    <property type="term" value="F:pyridoxal phosphate binding"/>
    <property type="evidence" value="ECO:0007669"/>
    <property type="project" value="InterPro"/>
</dbReference>
<comment type="cofactor">
    <cofactor evidence="1">
        <name>pyridoxal 5'-phosphate</name>
        <dbReference type="ChEBI" id="CHEBI:597326"/>
    </cofactor>
</comment>
<sequence>MKASSTPFSAQQRSPFVSDDFHIPAFRQVPRTGVIYVTTEATKLGFTARNPDWCNLGQGQPETGEIPGAPKRVHHVEIDVDDQEYAPVAGLWELREAIANLYNRLYRQGKKSQYSAENVAVSGGGRAALTRAAAALGHVNLGHFLPDYTAYEELLDIFKAFTSIPILLEGERGYAFTPEDLRKEIQGRGLSALLLSNPCNPTGKMVQGEELERWVATCRDLECALLVDEFYSHYLWSTPPGRLPIESAARYVDDVNRDPIVIFDGLTKNWRYPGWRTTWTIGPKQVIDAVASAGSFLDGGGGKPIQRAAIPLLDEAHVIQETNAIHDAFRAKRDFLLSGLQRLGVRVDRAPDGTFYVWGNVSQLPAPLNDGMGFFKAALTKKVIVVPGEFFDVNPGKRRSSRLSRFRQYVRFSFGPSMSTMVTALSRLQELVTSHMK</sequence>
<evidence type="ECO:0000313" key="7">
    <source>
        <dbReference type="EMBL" id="PZR16711.1"/>
    </source>
</evidence>
<keyword evidence="4 7" id="KW-0808">Transferase</keyword>
<keyword evidence="5" id="KW-0663">Pyridoxal phosphate</keyword>
<name>A0A2W5W102_9BACT</name>
<dbReference type="Proteomes" id="UP000249061">
    <property type="component" value="Unassembled WGS sequence"/>
</dbReference>
<dbReference type="SUPFAM" id="SSF53383">
    <property type="entry name" value="PLP-dependent transferases"/>
    <property type="match status" value="1"/>
</dbReference>
<reference evidence="7 8" key="1">
    <citation type="submission" date="2017-08" db="EMBL/GenBank/DDBJ databases">
        <title>Infants hospitalized years apart are colonized by the same room-sourced microbial strains.</title>
        <authorList>
            <person name="Brooks B."/>
            <person name="Olm M.R."/>
            <person name="Firek B.A."/>
            <person name="Baker R."/>
            <person name="Thomas B.C."/>
            <person name="Morowitz M.J."/>
            <person name="Banfield J.F."/>
        </authorList>
    </citation>
    <scope>NUCLEOTIDE SEQUENCE [LARGE SCALE GENOMIC DNA]</scope>
    <source>
        <strain evidence="7">S2_003_000_R2_14</strain>
    </source>
</reference>
<evidence type="ECO:0000256" key="2">
    <source>
        <dbReference type="ARBA" id="ARBA00007441"/>
    </source>
</evidence>
<keyword evidence="3 7" id="KW-0032">Aminotransferase</keyword>
<evidence type="ECO:0000313" key="8">
    <source>
        <dbReference type="Proteomes" id="UP000249061"/>
    </source>
</evidence>
<dbReference type="AlphaFoldDB" id="A0A2W5W102"/>
<comment type="similarity">
    <text evidence="2">Belongs to the class-I pyridoxal-phosphate-dependent aminotransferase family.</text>
</comment>
<evidence type="ECO:0000256" key="4">
    <source>
        <dbReference type="ARBA" id="ARBA00022679"/>
    </source>
</evidence>
<dbReference type="CDD" id="cd00609">
    <property type="entry name" value="AAT_like"/>
    <property type="match status" value="1"/>
</dbReference>
<feature type="domain" description="Aminotransferase class I/classII large" evidence="6">
    <location>
        <begin position="52"/>
        <end position="420"/>
    </location>
</feature>
<dbReference type="InterPro" id="IPR015421">
    <property type="entry name" value="PyrdxlP-dep_Trfase_major"/>
</dbReference>
<dbReference type="InterPro" id="IPR015424">
    <property type="entry name" value="PyrdxlP-dep_Trfase"/>
</dbReference>
<evidence type="ECO:0000256" key="1">
    <source>
        <dbReference type="ARBA" id="ARBA00001933"/>
    </source>
</evidence>
<dbReference type="GO" id="GO:0006520">
    <property type="term" value="P:amino acid metabolic process"/>
    <property type="evidence" value="ECO:0007669"/>
    <property type="project" value="InterPro"/>
</dbReference>
<dbReference type="InterPro" id="IPR004839">
    <property type="entry name" value="Aminotransferase_I/II_large"/>
</dbReference>
<evidence type="ECO:0000259" key="6">
    <source>
        <dbReference type="Pfam" id="PF00155"/>
    </source>
</evidence>
<accession>A0A2W5W102</accession>